<keyword evidence="2" id="KW-1185">Reference proteome</keyword>
<organism evidence="1 2">
    <name type="scientific">Paracholeplasma vituli</name>
    <dbReference type="NCBI Taxonomy" id="69473"/>
    <lineage>
        <taxon>Bacteria</taxon>
        <taxon>Bacillati</taxon>
        <taxon>Mycoplasmatota</taxon>
        <taxon>Mollicutes</taxon>
        <taxon>Acholeplasmatales</taxon>
        <taxon>Acholeplasmataceae</taxon>
        <taxon>Paracholeplasma</taxon>
    </lineage>
</organism>
<evidence type="ECO:0008006" key="3">
    <source>
        <dbReference type="Google" id="ProtNLM"/>
    </source>
</evidence>
<dbReference type="RefSeq" id="WP_262095379.1">
    <property type="nucleotide sequence ID" value="NZ_JAOEGN010000001.1"/>
</dbReference>
<sequence>MAKYCIILPCNIYVAPFYFKYENAFINLQLDFDLILWNRSGVKEKSKGNIISFDKKINSNDGDKSKFLDFVRFARFAKKTIKKNKYQKILCLSSYSATVALLSKFLSKKYKYYYWIDIRDYTYEYSNIYKMFMKRAILNSAETSISSPGFKDFLPTYDYLIVHNDNNNLESSVNKLKSDEVLNPIRISFIGNVRYYDQNKNILELFKNDDRFIIQFFGDGTDELVSYCKQKGINNVNFVGRFEPSQTETLYAKTDIINNCYGNSDFALKTSVSNKYYYSLKYLMPILVSENTYMEKLTHESGLGFTLKFEEQIKDRLFEWYNSLDKESIRINAKIKLNAILEDNKKFDEALRKFILTDKYR</sequence>
<evidence type="ECO:0000313" key="1">
    <source>
        <dbReference type="EMBL" id="MCU0104167.1"/>
    </source>
</evidence>
<reference evidence="2" key="1">
    <citation type="submission" date="2023-07" db="EMBL/GenBank/DDBJ databases">
        <title>Novel Mycoplasma species identified in domestic and wild animals.</title>
        <authorList>
            <person name="Volokhov D.V."/>
            <person name="Furtak V.A."/>
            <person name="Zagorodnyaya T.A."/>
        </authorList>
    </citation>
    <scope>NUCLEOTIDE SEQUENCE [LARGE SCALE GENOMIC DNA]</scope>
    <source>
        <strain evidence="2">92-19</strain>
    </source>
</reference>
<proteinExistence type="predicted"/>
<comment type="caution">
    <text evidence="1">The sequence shown here is derived from an EMBL/GenBank/DDBJ whole genome shotgun (WGS) entry which is preliminary data.</text>
</comment>
<dbReference type="Proteomes" id="UP001209076">
    <property type="component" value="Unassembled WGS sequence"/>
</dbReference>
<dbReference type="Gene3D" id="3.40.50.2000">
    <property type="entry name" value="Glycogen Phosphorylase B"/>
    <property type="match status" value="1"/>
</dbReference>
<dbReference type="EMBL" id="JAOEGN010000001">
    <property type="protein sequence ID" value="MCU0104167.1"/>
    <property type="molecule type" value="Genomic_DNA"/>
</dbReference>
<evidence type="ECO:0000313" key="2">
    <source>
        <dbReference type="Proteomes" id="UP001209076"/>
    </source>
</evidence>
<accession>A0ABT2PWR3</accession>
<gene>
    <name evidence="1" type="ORF">N7603_00635</name>
</gene>
<dbReference type="SUPFAM" id="SSF53756">
    <property type="entry name" value="UDP-Glycosyltransferase/glycogen phosphorylase"/>
    <property type="match status" value="1"/>
</dbReference>
<name>A0ABT2PWR3_9MOLU</name>
<protein>
    <recommendedName>
        <fullName evidence="3">Capsular biosynthesis protein</fullName>
    </recommendedName>
</protein>